<gene>
    <name evidence="6" type="primary">lptA</name>
    <name evidence="6" type="ORF">CWE13_06385</name>
</gene>
<evidence type="ECO:0000256" key="3">
    <source>
        <dbReference type="ARBA" id="ARBA00022764"/>
    </source>
</evidence>
<dbReference type="InterPro" id="IPR005653">
    <property type="entry name" value="OstA-like_N"/>
</dbReference>
<feature type="signal peptide" evidence="4">
    <location>
        <begin position="1"/>
        <end position="19"/>
    </location>
</feature>
<proteinExistence type="predicted"/>
<evidence type="ECO:0000313" key="7">
    <source>
        <dbReference type="Proteomes" id="UP000286934"/>
    </source>
</evidence>
<dbReference type="PANTHER" id="PTHR36504">
    <property type="entry name" value="LIPOPOLYSACCHARIDE EXPORT SYSTEM PROTEIN LPTA"/>
    <property type="match status" value="1"/>
</dbReference>
<dbReference type="GO" id="GO:0001530">
    <property type="term" value="F:lipopolysaccharide binding"/>
    <property type="evidence" value="ECO:0007669"/>
    <property type="project" value="InterPro"/>
</dbReference>
<dbReference type="OrthoDB" id="5599500at2"/>
<dbReference type="Pfam" id="PF03968">
    <property type="entry name" value="LptD_N"/>
    <property type="match status" value="1"/>
</dbReference>
<dbReference type="InterPro" id="IPR052037">
    <property type="entry name" value="LPS_export_LptA"/>
</dbReference>
<keyword evidence="2 4" id="KW-0732">Signal</keyword>
<dbReference type="Proteomes" id="UP000286934">
    <property type="component" value="Unassembled WGS sequence"/>
</dbReference>
<feature type="chain" id="PRO_5019280058" evidence="4">
    <location>
        <begin position="20"/>
        <end position="191"/>
    </location>
</feature>
<dbReference type="GO" id="GO:0015920">
    <property type="term" value="P:lipopolysaccharide transport"/>
    <property type="evidence" value="ECO:0007669"/>
    <property type="project" value="InterPro"/>
</dbReference>
<evidence type="ECO:0000256" key="2">
    <source>
        <dbReference type="ARBA" id="ARBA00022729"/>
    </source>
</evidence>
<dbReference type="GO" id="GO:0017089">
    <property type="term" value="F:glycolipid transfer activity"/>
    <property type="evidence" value="ECO:0007669"/>
    <property type="project" value="TreeGrafter"/>
</dbReference>
<evidence type="ECO:0000256" key="1">
    <source>
        <dbReference type="ARBA" id="ARBA00022448"/>
    </source>
</evidence>
<dbReference type="GO" id="GO:0030288">
    <property type="term" value="C:outer membrane-bounded periplasmic space"/>
    <property type="evidence" value="ECO:0007669"/>
    <property type="project" value="TreeGrafter"/>
</dbReference>
<reference evidence="7" key="1">
    <citation type="journal article" date="2018" name="Front. Microbiol.">
        <title>Genome-Based Analysis Reveals the Taxonomy and Diversity of the Family Idiomarinaceae.</title>
        <authorList>
            <person name="Liu Y."/>
            <person name="Lai Q."/>
            <person name="Shao Z."/>
        </authorList>
    </citation>
    <scope>NUCLEOTIDE SEQUENCE [LARGE SCALE GENOMIC DNA]</scope>
    <source>
        <strain evidence="7">AIS</strain>
    </source>
</reference>
<keyword evidence="7" id="KW-1185">Reference proteome</keyword>
<dbReference type="GO" id="GO:0009279">
    <property type="term" value="C:cell outer membrane"/>
    <property type="evidence" value="ECO:0007669"/>
    <property type="project" value="TreeGrafter"/>
</dbReference>
<evidence type="ECO:0000256" key="4">
    <source>
        <dbReference type="SAM" id="SignalP"/>
    </source>
</evidence>
<dbReference type="AlphaFoldDB" id="A0A432WUZ0"/>
<comment type="caution">
    <text evidence="6">The sequence shown here is derived from an EMBL/GenBank/DDBJ whole genome shotgun (WGS) entry which is preliminary data.</text>
</comment>
<accession>A0A432WUZ0</accession>
<dbReference type="NCBIfam" id="TIGR03002">
    <property type="entry name" value="outer_YhbN_LptA"/>
    <property type="match status" value="1"/>
</dbReference>
<keyword evidence="1" id="KW-0813">Transport</keyword>
<evidence type="ECO:0000259" key="5">
    <source>
        <dbReference type="Pfam" id="PF03968"/>
    </source>
</evidence>
<dbReference type="EMBL" id="PIPP01000002">
    <property type="protein sequence ID" value="RUO37578.1"/>
    <property type="molecule type" value="Genomic_DNA"/>
</dbReference>
<evidence type="ECO:0000313" key="6">
    <source>
        <dbReference type="EMBL" id="RUO37578.1"/>
    </source>
</evidence>
<feature type="domain" description="Organic solvent tolerance-like N-terminal" evidence="5">
    <location>
        <begin position="51"/>
        <end position="164"/>
    </location>
</feature>
<keyword evidence="3" id="KW-0574">Periplasm</keyword>
<organism evidence="6 7">
    <name type="scientific">Aliidiomarina shirensis</name>
    <dbReference type="NCBI Taxonomy" id="1048642"/>
    <lineage>
        <taxon>Bacteria</taxon>
        <taxon>Pseudomonadati</taxon>
        <taxon>Pseudomonadota</taxon>
        <taxon>Gammaproteobacteria</taxon>
        <taxon>Alteromonadales</taxon>
        <taxon>Idiomarinaceae</taxon>
        <taxon>Aliidiomarina</taxon>
    </lineage>
</organism>
<protein>
    <submittedName>
        <fullName evidence="6">Lipopolysaccharide transport periplasmic protein LptA</fullName>
    </submittedName>
</protein>
<name>A0A432WUZ0_9GAMM</name>
<dbReference type="PANTHER" id="PTHR36504:SF1">
    <property type="entry name" value="LIPOPOLYSACCHARIDE EXPORT SYSTEM PROTEIN LPTA"/>
    <property type="match status" value="1"/>
</dbReference>
<sequence length="191" mass="21029">MLKPFTTLALLALSIGVSATNEVNANALSASAITNAQESTLARDFAEPMRILADNDLLDLAENVYRATGNVRITQGSLKITAHTLAVTGFENDRGEQELFILEGNDDAPATYEQEIQPDVIVNAHANRIEYDATERVLKLIGAAELNQDGNSVRAETITYYVETMQVSATRGEEQVETIFRPRQRTEDEQN</sequence>
<dbReference type="Gene3D" id="2.60.450.10">
    <property type="entry name" value="Lipopolysaccharide (LPS) transport protein A like domain"/>
    <property type="match status" value="1"/>
</dbReference>
<dbReference type="InterPro" id="IPR014340">
    <property type="entry name" value="LptA"/>
</dbReference>
<dbReference type="RefSeq" id="WP_126806931.1">
    <property type="nucleotide sequence ID" value="NZ_PIPP01000002.1"/>
</dbReference>